<evidence type="ECO:0000256" key="2">
    <source>
        <dbReference type="ARBA" id="ARBA00008847"/>
    </source>
</evidence>
<evidence type="ECO:0000256" key="6">
    <source>
        <dbReference type="ARBA" id="ARBA00049157"/>
    </source>
</evidence>
<dbReference type="Proteomes" id="UP000548304">
    <property type="component" value="Unassembled WGS sequence"/>
</dbReference>
<dbReference type="InterPro" id="IPR011995">
    <property type="entry name" value="OMPdecase_type-2"/>
</dbReference>
<dbReference type="EC" id="4.1.1.23" evidence="7"/>
<dbReference type="InterPro" id="IPR013785">
    <property type="entry name" value="Aldolase_TIM"/>
</dbReference>
<feature type="region of interest" description="Disordered" evidence="8">
    <location>
        <begin position="261"/>
        <end position="281"/>
    </location>
</feature>
<keyword evidence="3 7" id="KW-0210">Decarboxylase</keyword>
<dbReference type="CDD" id="cd04725">
    <property type="entry name" value="OMP_decarboxylase_like"/>
    <property type="match status" value="1"/>
</dbReference>
<dbReference type="PROSITE" id="PS00156">
    <property type="entry name" value="OMPDECASE"/>
    <property type="match status" value="1"/>
</dbReference>
<dbReference type="UniPathway" id="UPA00070">
    <property type="reaction ID" value="UER00120"/>
</dbReference>
<evidence type="ECO:0000256" key="7">
    <source>
        <dbReference type="HAMAP-Rule" id="MF_01215"/>
    </source>
</evidence>
<protein>
    <recommendedName>
        <fullName evidence="7">Orotidine 5'-phosphate decarboxylase</fullName>
        <ecNumber evidence="7">4.1.1.23</ecNumber>
    </recommendedName>
    <alternativeName>
        <fullName evidence="7">OMP decarboxylase</fullName>
        <shortName evidence="7">OMPDCase</shortName>
        <shortName evidence="7">OMPdecase</shortName>
    </alternativeName>
</protein>
<dbReference type="InterPro" id="IPR018089">
    <property type="entry name" value="OMPdecase_AS"/>
</dbReference>
<keyword evidence="4 7" id="KW-0665">Pyrimidine biosynthesis</keyword>
<dbReference type="AlphaFoldDB" id="A0A852YVP8"/>
<organism evidence="10 11">
    <name type="scientific">Actinopolyspora biskrensis</name>
    <dbReference type="NCBI Taxonomy" id="1470178"/>
    <lineage>
        <taxon>Bacteria</taxon>
        <taxon>Bacillati</taxon>
        <taxon>Actinomycetota</taxon>
        <taxon>Actinomycetes</taxon>
        <taxon>Actinopolysporales</taxon>
        <taxon>Actinopolysporaceae</taxon>
        <taxon>Actinopolyspora</taxon>
    </lineage>
</organism>
<reference evidence="10 11" key="1">
    <citation type="submission" date="2020-07" db="EMBL/GenBank/DDBJ databases">
        <title>Genomic Encyclopedia of Type Strains, Phase III (KMG-III): the genomes of soil and plant-associated and newly described type strains.</title>
        <authorList>
            <person name="Whitman W."/>
        </authorList>
    </citation>
    <scope>NUCLEOTIDE SEQUENCE [LARGE SCALE GENOMIC DNA]</scope>
    <source>
        <strain evidence="10 11">CECT 8576</strain>
    </source>
</reference>
<evidence type="ECO:0000259" key="9">
    <source>
        <dbReference type="SMART" id="SM00934"/>
    </source>
</evidence>
<dbReference type="GO" id="GO:0004590">
    <property type="term" value="F:orotidine-5'-phosphate decarboxylase activity"/>
    <property type="evidence" value="ECO:0007669"/>
    <property type="project" value="UniProtKB-UniRule"/>
</dbReference>
<dbReference type="InterPro" id="IPR011060">
    <property type="entry name" value="RibuloseP-bd_barrel"/>
</dbReference>
<dbReference type="PANTHER" id="PTHR43375:SF1">
    <property type="entry name" value="OROTIDINE 5'-PHOSPHATE DECARBOXYLASE"/>
    <property type="match status" value="1"/>
</dbReference>
<evidence type="ECO:0000256" key="8">
    <source>
        <dbReference type="SAM" id="MobiDB-lite"/>
    </source>
</evidence>
<dbReference type="Pfam" id="PF00215">
    <property type="entry name" value="OMPdecase"/>
    <property type="match status" value="1"/>
</dbReference>
<accession>A0A852YVP8</accession>
<dbReference type="NCBIfam" id="TIGR02127">
    <property type="entry name" value="pyrF_sub2"/>
    <property type="match status" value="1"/>
</dbReference>
<sequence>MTAVQATFGQRLGEAIDARGPLCVGIDPHPALLHAWGLEETPAALERFAMTVLEAVAGEVAVLKPQSAFFEAYGSRGIAVLERVVAEARQAGALVIHDVKRGDIGSTMTAYANAYLDENSPLSADAITVSPYLGYGSLAPALGIAAQSGRGVFVLARTSNPEAVGLQRSSTSEGTTIAQSIVDAAAESNAGASPMGHVGVVAGATIRSGELDLSELNGPVLVPGLGAQGGTVRGLRSVFGSALPHVVPAVARELLRHGPSAEELRSATRRMRDDLSGMTGR</sequence>
<dbReference type="HAMAP" id="MF_01215">
    <property type="entry name" value="OMPdecase_type2"/>
    <property type="match status" value="1"/>
</dbReference>
<dbReference type="SUPFAM" id="SSF51366">
    <property type="entry name" value="Ribulose-phoshate binding barrel"/>
    <property type="match status" value="1"/>
</dbReference>
<dbReference type="EMBL" id="JACBYW010000001">
    <property type="protein sequence ID" value="NYH76945.1"/>
    <property type="molecule type" value="Genomic_DNA"/>
</dbReference>
<evidence type="ECO:0000256" key="3">
    <source>
        <dbReference type="ARBA" id="ARBA00022793"/>
    </source>
</evidence>
<evidence type="ECO:0000313" key="10">
    <source>
        <dbReference type="EMBL" id="NYH76945.1"/>
    </source>
</evidence>
<feature type="active site" description="Proton donor" evidence="7">
    <location>
        <position position="100"/>
    </location>
</feature>
<dbReference type="PANTHER" id="PTHR43375">
    <property type="entry name" value="OROTIDINE 5'-PHOSPHATE DECARBOXYLASE"/>
    <property type="match status" value="1"/>
</dbReference>
<keyword evidence="5 7" id="KW-0456">Lyase</keyword>
<evidence type="ECO:0000313" key="11">
    <source>
        <dbReference type="Proteomes" id="UP000548304"/>
    </source>
</evidence>
<dbReference type="Gene3D" id="3.20.20.70">
    <property type="entry name" value="Aldolase class I"/>
    <property type="match status" value="1"/>
</dbReference>
<keyword evidence="11" id="KW-1185">Reference proteome</keyword>
<evidence type="ECO:0000256" key="1">
    <source>
        <dbReference type="ARBA" id="ARBA00004861"/>
    </source>
</evidence>
<dbReference type="GO" id="GO:0006207">
    <property type="term" value="P:'de novo' pyrimidine nucleobase biosynthetic process"/>
    <property type="evidence" value="ECO:0007669"/>
    <property type="project" value="InterPro"/>
</dbReference>
<comment type="catalytic activity">
    <reaction evidence="6 7">
        <text>orotidine 5'-phosphate + H(+) = UMP + CO2</text>
        <dbReference type="Rhea" id="RHEA:11596"/>
        <dbReference type="ChEBI" id="CHEBI:15378"/>
        <dbReference type="ChEBI" id="CHEBI:16526"/>
        <dbReference type="ChEBI" id="CHEBI:57538"/>
        <dbReference type="ChEBI" id="CHEBI:57865"/>
        <dbReference type="EC" id="4.1.1.23"/>
    </reaction>
</comment>
<comment type="similarity">
    <text evidence="2 7">Belongs to the OMP decarboxylase family. Type 2 subfamily.</text>
</comment>
<feature type="compositionally biased region" description="Basic and acidic residues" evidence="8">
    <location>
        <begin position="261"/>
        <end position="275"/>
    </location>
</feature>
<dbReference type="InterPro" id="IPR001754">
    <property type="entry name" value="OMPdeCOase_dom"/>
</dbReference>
<gene>
    <name evidence="7" type="primary">pyrF</name>
    <name evidence="10" type="ORF">FHR84_000259</name>
</gene>
<name>A0A852YVP8_9ACTN</name>
<evidence type="ECO:0000256" key="5">
    <source>
        <dbReference type="ARBA" id="ARBA00023239"/>
    </source>
</evidence>
<proteinExistence type="inferred from homology"/>
<evidence type="ECO:0000256" key="4">
    <source>
        <dbReference type="ARBA" id="ARBA00022975"/>
    </source>
</evidence>
<dbReference type="SMART" id="SM00934">
    <property type="entry name" value="OMPdecase"/>
    <property type="match status" value="1"/>
</dbReference>
<dbReference type="RefSeq" id="WP_179533573.1">
    <property type="nucleotide sequence ID" value="NZ_JACBYW010000001.1"/>
</dbReference>
<comment type="caution">
    <text evidence="10">The sequence shown here is derived from an EMBL/GenBank/DDBJ whole genome shotgun (WGS) entry which is preliminary data.</text>
</comment>
<dbReference type="GO" id="GO:0044205">
    <property type="term" value="P:'de novo' UMP biosynthetic process"/>
    <property type="evidence" value="ECO:0007669"/>
    <property type="project" value="UniProtKB-UniRule"/>
</dbReference>
<comment type="pathway">
    <text evidence="1 7">Pyrimidine metabolism; UMP biosynthesis via de novo pathway; UMP from orotate: step 2/2.</text>
</comment>
<feature type="domain" description="Orotidine 5'-phosphate decarboxylase" evidence="9">
    <location>
        <begin position="21"/>
        <end position="267"/>
    </location>
</feature>